<dbReference type="SUPFAM" id="SSF47370">
    <property type="entry name" value="Bromodomain"/>
    <property type="match status" value="1"/>
</dbReference>
<accession>A0A4D6NFC2</accession>
<evidence type="ECO:0008006" key="4">
    <source>
        <dbReference type="Google" id="ProtNLM"/>
    </source>
</evidence>
<keyword evidence="3" id="KW-1185">Reference proteome</keyword>
<keyword evidence="1" id="KW-0103">Bromodomain</keyword>
<dbReference type="InterPro" id="IPR036427">
    <property type="entry name" value="Bromodomain-like_sf"/>
</dbReference>
<organism evidence="2 3">
    <name type="scientific">Vigna unguiculata</name>
    <name type="common">Cowpea</name>
    <dbReference type="NCBI Taxonomy" id="3917"/>
    <lineage>
        <taxon>Eukaryota</taxon>
        <taxon>Viridiplantae</taxon>
        <taxon>Streptophyta</taxon>
        <taxon>Embryophyta</taxon>
        <taxon>Tracheophyta</taxon>
        <taxon>Spermatophyta</taxon>
        <taxon>Magnoliopsida</taxon>
        <taxon>eudicotyledons</taxon>
        <taxon>Gunneridae</taxon>
        <taxon>Pentapetalae</taxon>
        <taxon>rosids</taxon>
        <taxon>fabids</taxon>
        <taxon>Fabales</taxon>
        <taxon>Fabaceae</taxon>
        <taxon>Papilionoideae</taxon>
        <taxon>50 kb inversion clade</taxon>
        <taxon>NPAAA clade</taxon>
        <taxon>indigoferoid/millettioid clade</taxon>
        <taxon>Phaseoleae</taxon>
        <taxon>Vigna</taxon>
    </lineage>
</organism>
<reference evidence="2 3" key="1">
    <citation type="submission" date="2019-04" db="EMBL/GenBank/DDBJ databases">
        <title>An improved genome assembly and genetic linkage map for asparagus bean, Vigna unguiculata ssp. sesquipedialis.</title>
        <authorList>
            <person name="Xia Q."/>
            <person name="Zhang R."/>
            <person name="Dong Y."/>
        </authorList>
    </citation>
    <scope>NUCLEOTIDE SEQUENCE [LARGE SCALE GENOMIC DNA]</scope>
    <source>
        <tissue evidence="2">Leaf</tissue>
    </source>
</reference>
<evidence type="ECO:0000256" key="1">
    <source>
        <dbReference type="ARBA" id="ARBA00023117"/>
    </source>
</evidence>
<dbReference type="Gene3D" id="1.20.920.10">
    <property type="entry name" value="Bromodomain-like"/>
    <property type="match status" value="1"/>
</dbReference>
<proteinExistence type="predicted"/>
<dbReference type="AlphaFoldDB" id="A0A4D6NFC2"/>
<sequence>MDTKEEHHNSKDKLSNCTVRTNFNRVLLGFGPNSWSSKLKFFPLHLTELFTELWCSLFGYTSRLASSFQTHLSEDLQLERKTSFALARNHEGVSELKNKKRYYAKAIWIDVKNTSKSCESNQKIRHEECDKRKDKEMLQKEWNKREKKRKVENVMRMNRCKRMQCWATMKRLMVGKYAWIFKKNDQNKKITSLQDIELKMKRLEYSKVDDFADDMKNVFSYPLGYPPKNEVHKIQEISQAFELN</sequence>
<evidence type="ECO:0000313" key="3">
    <source>
        <dbReference type="Proteomes" id="UP000501690"/>
    </source>
</evidence>
<dbReference type="EMBL" id="CP039354">
    <property type="protein sequence ID" value="QCE11621.1"/>
    <property type="molecule type" value="Genomic_DNA"/>
</dbReference>
<protein>
    <recommendedName>
        <fullName evidence="4">Bromo domain-containing protein</fullName>
    </recommendedName>
</protein>
<name>A0A4D6NFC2_VIGUN</name>
<dbReference type="Proteomes" id="UP000501690">
    <property type="component" value="Linkage Group LG10"/>
</dbReference>
<gene>
    <name evidence="2" type="ORF">DEO72_LG10g2856</name>
</gene>
<evidence type="ECO:0000313" key="2">
    <source>
        <dbReference type="EMBL" id="QCE11621.1"/>
    </source>
</evidence>